<protein>
    <submittedName>
        <fullName evidence="2">DUF6442 family protein</fullName>
    </submittedName>
</protein>
<name>A0ABY5I2K3_9FIRM</name>
<feature type="transmembrane region" description="Helical" evidence="1">
    <location>
        <begin position="21"/>
        <end position="43"/>
    </location>
</feature>
<reference evidence="2" key="1">
    <citation type="submission" date="2022-07" db="EMBL/GenBank/DDBJ databases">
        <title>Faecal culturing of patients with breast cancer.</title>
        <authorList>
            <person name="Teng N.M.Y."/>
            <person name="Kiu R."/>
            <person name="Evans R."/>
            <person name="Baker D.J."/>
            <person name="Zenner C."/>
            <person name="Robinson S.D."/>
            <person name="Hall L.J."/>
        </authorList>
    </citation>
    <scope>NUCLEOTIDE SEQUENCE</scope>
    <source>
        <strain evidence="2">LH1062</strain>
    </source>
</reference>
<evidence type="ECO:0000313" key="2">
    <source>
        <dbReference type="EMBL" id="UTY39546.1"/>
    </source>
</evidence>
<feature type="transmembrane region" description="Helical" evidence="1">
    <location>
        <begin position="82"/>
        <end position="100"/>
    </location>
</feature>
<feature type="transmembrane region" description="Helical" evidence="1">
    <location>
        <begin position="55"/>
        <end position="75"/>
    </location>
</feature>
<dbReference type="EMBL" id="CP101620">
    <property type="protein sequence ID" value="UTY39546.1"/>
    <property type="molecule type" value="Genomic_DNA"/>
</dbReference>
<keyword evidence="1" id="KW-1133">Transmembrane helix</keyword>
<accession>A0ABY5I2K3</accession>
<organism evidence="2 3">
    <name type="scientific">Allocoprobacillus halotolerans</name>
    <dbReference type="NCBI Taxonomy" id="2944914"/>
    <lineage>
        <taxon>Bacteria</taxon>
        <taxon>Bacillati</taxon>
        <taxon>Bacillota</taxon>
        <taxon>Erysipelotrichia</taxon>
        <taxon>Erysipelotrichales</taxon>
        <taxon>Erysipelotrichaceae</taxon>
        <taxon>Allocoprobacillus</taxon>
    </lineage>
</organism>
<dbReference type="Proteomes" id="UP001060112">
    <property type="component" value="Chromosome"/>
</dbReference>
<dbReference type="RefSeq" id="WP_290140698.1">
    <property type="nucleotide sequence ID" value="NZ_CP101620.1"/>
</dbReference>
<evidence type="ECO:0000256" key="1">
    <source>
        <dbReference type="SAM" id="Phobius"/>
    </source>
</evidence>
<dbReference type="InterPro" id="IPR045620">
    <property type="entry name" value="DUF6442"/>
</dbReference>
<keyword evidence="3" id="KW-1185">Reference proteome</keyword>
<keyword evidence="1" id="KW-0472">Membrane</keyword>
<dbReference type="Pfam" id="PF20040">
    <property type="entry name" value="DUF6442"/>
    <property type="match status" value="1"/>
</dbReference>
<proteinExistence type="predicted"/>
<evidence type="ECO:0000313" key="3">
    <source>
        <dbReference type="Proteomes" id="UP001060112"/>
    </source>
</evidence>
<gene>
    <name evidence="2" type="ORF">NMU03_01540</name>
</gene>
<keyword evidence="1" id="KW-0812">Transmembrane</keyword>
<sequence length="105" mass="12294">MNKEKVLAFYRYEKDERLLQLHGKALRSGFTAFIILSISLIFFSLELQNIPTIFYTIYILIMPTIIITYGVKAYIEKSKLSLFISLLWLLIIIINGWRYISVLLG</sequence>